<dbReference type="EMBL" id="DS469604">
    <property type="protein sequence ID" value="EDO39625.1"/>
    <property type="molecule type" value="Genomic_DNA"/>
</dbReference>
<feature type="domain" description="Peptidase S1" evidence="8">
    <location>
        <begin position="27"/>
        <end position="259"/>
    </location>
</feature>
<name>A7S9K6_NEMVE</name>
<evidence type="ECO:0000256" key="4">
    <source>
        <dbReference type="ARBA" id="ARBA00022825"/>
    </source>
</evidence>
<dbReference type="PANTHER" id="PTHR24252">
    <property type="entry name" value="ACROSIN-RELATED"/>
    <property type="match status" value="1"/>
</dbReference>
<keyword evidence="7" id="KW-0732">Signal</keyword>
<dbReference type="HOGENOM" id="CLU_006842_0_4_1"/>
<feature type="chain" id="PRO_5002711865" description="Peptidase S1 domain-containing protein" evidence="7">
    <location>
        <begin position="20"/>
        <end position="261"/>
    </location>
</feature>
<dbReference type="PhylomeDB" id="A7S9K6"/>
<dbReference type="GO" id="GO:0004252">
    <property type="term" value="F:serine-type endopeptidase activity"/>
    <property type="evidence" value="ECO:0000318"/>
    <property type="project" value="GO_Central"/>
</dbReference>
<organism evidence="9 10">
    <name type="scientific">Nematostella vectensis</name>
    <name type="common">Starlet sea anemone</name>
    <dbReference type="NCBI Taxonomy" id="45351"/>
    <lineage>
        <taxon>Eukaryota</taxon>
        <taxon>Metazoa</taxon>
        <taxon>Cnidaria</taxon>
        <taxon>Anthozoa</taxon>
        <taxon>Hexacorallia</taxon>
        <taxon>Actiniaria</taxon>
        <taxon>Edwardsiidae</taxon>
        <taxon>Nematostella</taxon>
    </lineage>
</organism>
<evidence type="ECO:0000313" key="9">
    <source>
        <dbReference type="EMBL" id="EDO39625.1"/>
    </source>
</evidence>
<dbReference type="Pfam" id="PF00089">
    <property type="entry name" value="Trypsin"/>
    <property type="match status" value="1"/>
</dbReference>
<dbReference type="InterPro" id="IPR009003">
    <property type="entry name" value="Peptidase_S1_PA"/>
</dbReference>
<dbReference type="InterPro" id="IPR018114">
    <property type="entry name" value="TRYPSIN_HIS"/>
</dbReference>
<dbReference type="Gene3D" id="2.40.10.10">
    <property type="entry name" value="Trypsin-like serine proteases"/>
    <property type="match status" value="1"/>
</dbReference>
<evidence type="ECO:0000256" key="7">
    <source>
        <dbReference type="SAM" id="SignalP"/>
    </source>
</evidence>
<dbReference type="PROSITE" id="PS00134">
    <property type="entry name" value="TRYPSIN_HIS"/>
    <property type="match status" value="1"/>
</dbReference>
<dbReference type="PROSITE" id="PS00135">
    <property type="entry name" value="TRYPSIN_SER"/>
    <property type="match status" value="1"/>
</dbReference>
<keyword evidence="10" id="KW-1185">Reference proteome</keyword>
<dbReference type="GO" id="GO:0006508">
    <property type="term" value="P:proteolysis"/>
    <property type="evidence" value="ECO:0000318"/>
    <property type="project" value="GO_Central"/>
</dbReference>
<keyword evidence="3 6" id="KW-0378">Hydrolase</keyword>
<sequence>MHLILPLKVLIFAQRLGSCGIRPNTRIVGGTAAKHGDWPWQAQLRTTSGFPYCGGSLIAPQWILTATHCVERKQASSIVIRLGARRRVATVGTEKDYIVTKVITHPSYHKPKTYSHDIALLKLDKPVLYTKNIHPVCLPELDPEPVDGKHCWVTGWGRLSSGGSTPDYLQQVSVPIRSRARCDSSYPNKIHDSMICAGIDKGGIDACQGDSGGPMVCENGGRFYIHGATSWGYGCAAPGLYGVYAKVKYLLPWIKDEMAKN</sequence>
<reference evidence="9 10" key="1">
    <citation type="journal article" date="2007" name="Science">
        <title>Sea anemone genome reveals ancestral eumetazoan gene repertoire and genomic organization.</title>
        <authorList>
            <person name="Putnam N.H."/>
            <person name="Srivastava M."/>
            <person name="Hellsten U."/>
            <person name="Dirks B."/>
            <person name="Chapman J."/>
            <person name="Salamov A."/>
            <person name="Terry A."/>
            <person name="Shapiro H."/>
            <person name="Lindquist E."/>
            <person name="Kapitonov V.V."/>
            <person name="Jurka J."/>
            <person name="Genikhovich G."/>
            <person name="Grigoriev I.V."/>
            <person name="Lucas S.M."/>
            <person name="Steele R.E."/>
            <person name="Finnerty J.R."/>
            <person name="Technau U."/>
            <person name="Martindale M.Q."/>
            <person name="Rokhsar D.S."/>
        </authorList>
    </citation>
    <scope>NUCLEOTIDE SEQUENCE [LARGE SCALE GENOMIC DNA]</scope>
    <source>
        <strain evidence="10">CH2 X CH6</strain>
    </source>
</reference>
<dbReference type="FunFam" id="2.40.10.10:FF:000077">
    <property type="entry name" value="Predicted protein"/>
    <property type="match status" value="1"/>
</dbReference>
<dbReference type="MEROPS" id="S01.316"/>
<dbReference type="InterPro" id="IPR001254">
    <property type="entry name" value="Trypsin_dom"/>
</dbReference>
<evidence type="ECO:0000256" key="3">
    <source>
        <dbReference type="ARBA" id="ARBA00022801"/>
    </source>
</evidence>
<keyword evidence="5" id="KW-1015">Disulfide bond</keyword>
<feature type="signal peptide" evidence="7">
    <location>
        <begin position="1"/>
        <end position="19"/>
    </location>
</feature>
<dbReference type="InterPro" id="IPR043504">
    <property type="entry name" value="Peptidase_S1_PA_chymotrypsin"/>
</dbReference>
<proteinExistence type="inferred from homology"/>
<dbReference type="eggNOG" id="KOG3627">
    <property type="taxonomic scope" value="Eukaryota"/>
</dbReference>
<dbReference type="PANTHER" id="PTHR24252:SF7">
    <property type="entry name" value="HYALIN"/>
    <property type="match status" value="1"/>
</dbReference>
<dbReference type="CDD" id="cd00190">
    <property type="entry name" value="Tryp_SPc"/>
    <property type="match status" value="1"/>
</dbReference>
<evidence type="ECO:0000256" key="2">
    <source>
        <dbReference type="ARBA" id="ARBA00022670"/>
    </source>
</evidence>
<dbReference type="PRINTS" id="PR00722">
    <property type="entry name" value="CHYMOTRYPSIN"/>
</dbReference>
<gene>
    <name evidence="9" type="ORF">NEMVEDRAFT_v1g229711</name>
</gene>
<evidence type="ECO:0000313" key="10">
    <source>
        <dbReference type="Proteomes" id="UP000001593"/>
    </source>
</evidence>
<dbReference type="FunCoup" id="A7S9K6">
    <property type="interactions" value="30"/>
</dbReference>
<keyword evidence="4 6" id="KW-0720">Serine protease</keyword>
<comment type="similarity">
    <text evidence="1">Belongs to the peptidase S1 family.</text>
</comment>
<dbReference type="InterPro" id="IPR001314">
    <property type="entry name" value="Peptidase_S1A"/>
</dbReference>
<dbReference type="SUPFAM" id="SSF50494">
    <property type="entry name" value="Trypsin-like serine proteases"/>
    <property type="match status" value="1"/>
</dbReference>
<dbReference type="PROSITE" id="PS50240">
    <property type="entry name" value="TRYPSIN_DOM"/>
    <property type="match status" value="1"/>
</dbReference>
<dbReference type="InterPro" id="IPR033116">
    <property type="entry name" value="TRYPSIN_SER"/>
</dbReference>
<accession>A7S9K6</accession>
<protein>
    <recommendedName>
        <fullName evidence="8">Peptidase S1 domain-containing protein</fullName>
    </recommendedName>
</protein>
<dbReference type="STRING" id="45351.A7S9K6"/>
<evidence type="ECO:0000256" key="1">
    <source>
        <dbReference type="ARBA" id="ARBA00007664"/>
    </source>
</evidence>
<evidence type="ECO:0000256" key="6">
    <source>
        <dbReference type="RuleBase" id="RU363034"/>
    </source>
</evidence>
<dbReference type="Proteomes" id="UP000001593">
    <property type="component" value="Unassembled WGS sequence"/>
</dbReference>
<dbReference type="OMA" id="FAYSACI"/>
<evidence type="ECO:0000259" key="8">
    <source>
        <dbReference type="PROSITE" id="PS50240"/>
    </source>
</evidence>
<dbReference type="SMART" id="SM00020">
    <property type="entry name" value="Tryp_SPc"/>
    <property type="match status" value="1"/>
</dbReference>
<dbReference type="InParanoid" id="A7S9K6"/>
<dbReference type="GO" id="GO:0005615">
    <property type="term" value="C:extracellular space"/>
    <property type="evidence" value="ECO:0000318"/>
    <property type="project" value="GO_Central"/>
</dbReference>
<evidence type="ECO:0000256" key="5">
    <source>
        <dbReference type="ARBA" id="ARBA00023157"/>
    </source>
</evidence>
<keyword evidence="2 6" id="KW-0645">Protease</keyword>
<dbReference type="AlphaFoldDB" id="A7S9K6"/>